<comment type="caution">
    <text evidence="2">The sequence shown here is derived from an EMBL/GenBank/DDBJ whole genome shotgun (WGS) entry which is preliminary data.</text>
</comment>
<sequence>MTLAAGLRGFLPLRPIGPLTRPADLLAARRLAASLRVGGGYGALRGARRTFSDLLVFRLDGGSAPAVVVKHPRSRRAAASLAHECEVVRRLERDERLGLWRRFLPTVQQCELDGGLPLVIEHCLPGQEGDMLLRRFPQLAQQVTVSALRMICELHRATGRMEEVTARVGHWVDPQLAVLAEEIQWCRHGRGADATAVLREHLVRALTGRRMLVAWTHGDFHPGNVLLGRQYGAPLGVIDWAGAVPDGPSVIDCHTFVLTLRHQREGRQFGRVVADVVRRDSLLLEDRHLLAEAGVLTADDRGETALTLLTWLWHVANNVAKSARYGRSHRWVAENVVPVLREVAARQIA</sequence>
<dbReference type="Pfam" id="PF01636">
    <property type="entry name" value="APH"/>
    <property type="match status" value="1"/>
</dbReference>
<dbReference type="Proteomes" id="UP001500151">
    <property type="component" value="Unassembled WGS sequence"/>
</dbReference>
<dbReference type="SUPFAM" id="SSF56112">
    <property type="entry name" value="Protein kinase-like (PK-like)"/>
    <property type="match status" value="1"/>
</dbReference>
<dbReference type="RefSeq" id="WP_344389144.1">
    <property type="nucleotide sequence ID" value="NZ_BAAASJ010000022.1"/>
</dbReference>
<dbReference type="Gene3D" id="3.90.1200.10">
    <property type="match status" value="1"/>
</dbReference>
<evidence type="ECO:0000313" key="3">
    <source>
        <dbReference type="Proteomes" id="UP001500151"/>
    </source>
</evidence>
<keyword evidence="3" id="KW-1185">Reference proteome</keyword>
<name>A0ABP6D1D3_9ACTN</name>
<protein>
    <recommendedName>
        <fullName evidence="1">Aminoglycoside phosphotransferase domain-containing protein</fullName>
    </recommendedName>
</protein>
<proteinExistence type="predicted"/>
<evidence type="ECO:0000259" key="1">
    <source>
        <dbReference type="Pfam" id="PF01636"/>
    </source>
</evidence>
<gene>
    <name evidence="2" type="ORF">GCM10010307_20650</name>
</gene>
<dbReference type="InterPro" id="IPR002575">
    <property type="entry name" value="Aminoglycoside_PTrfase"/>
</dbReference>
<organism evidence="2 3">
    <name type="scientific">Streptomyces vastus</name>
    <dbReference type="NCBI Taxonomy" id="285451"/>
    <lineage>
        <taxon>Bacteria</taxon>
        <taxon>Bacillati</taxon>
        <taxon>Actinomycetota</taxon>
        <taxon>Actinomycetes</taxon>
        <taxon>Kitasatosporales</taxon>
        <taxon>Streptomycetaceae</taxon>
        <taxon>Streptomyces</taxon>
    </lineage>
</organism>
<feature type="domain" description="Aminoglycoside phosphotransferase" evidence="1">
    <location>
        <begin position="52"/>
        <end position="245"/>
    </location>
</feature>
<reference evidence="3" key="1">
    <citation type="journal article" date="2019" name="Int. J. Syst. Evol. Microbiol.">
        <title>The Global Catalogue of Microorganisms (GCM) 10K type strain sequencing project: providing services to taxonomists for standard genome sequencing and annotation.</title>
        <authorList>
            <consortium name="The Broad Institute Genomics Platform"/>
            <consortium name="The Broad Institute Genome Sequencing Center for Infectious Disease"/>
            <person name="Wu L."/>
            <person name="Ma J."/>
        </authorList>
    </citation>
    <scope>NUCLEOTIDE SEQUENCE [LARGE SCALE GENOMIC DNA]</scope>
    <source>
        <strain evidence="3">JCM 4524</strain>
    </source>
</reference>
<evidence type="ECO:0000313" key="2">
    <source>
        <dbReference type="EMBL" id="GAA2629658.1"/>
    </source>
</evidence>
<dbReference type="EMBL" id="BAAASJ010000022">
    <property type="protein sequence ID" value="GAA2629658.1"/>
    <property type="molecule type" value="Genomic_DNA"/>
</dbReference>
<accession>A0ABP6D1D3</accession>
<dbReference type="InterPro" id="IPR011009">
    <property type="entry name" value="Kinase-like_dom_sf"/>
</dbReference>